<protein>
    <recommendedName>
        <fullName evidence="3">VWFD domain-containing protein</fullName>
    </recommendedName>
</protein>
<evidence type="ECO:0000256" key="2">
    <source>
        <dbReference type="ARBA" id="ARBA00023180"/>
    </source>
</evidence>
<dbReference type="PROSITE" id="PS51233">
    <property type="entry name" value="VWFD"/>
    <property type="match status" value="1"/>
</dbReference>
<organism evidence="4 5">
    <name type="scientific">Albula goreensis</name>
    <dbReference type="NCBI Taxonomy" id="1534307"/>
    <lineage>
        <taxon>Eukaryota</taxon>
        <taxon>Metazoa</taxon>
        <taxon>Chordata</taxon>
        <taxon>Craniata</taxon>
        <taxon>Vertebrata</taxon>
        <taxon>Euteleostomi</taxon>
        <taxon>Actinopterygii</taxon>
        <taxon>Neopterygii</taxon>
        <taxon>Teleostei</taxon>
        <taxon>Albuliformes</taxon>
        <taxon>Albulidae</taxon>
        <taxon>Albula</taxon>
    </lineage>
</organism>
<keyword evidence="1" id="KW-0758">Storage protein</keyword>
<evidence type="ECO:0000313" key="4">
    <source>
        <dbReference type="EMBL" id="KAI1891986.1"/>
    </source>
</evidence>
<name>A0A8T3D6N6_9TELE</name>
<keyword evidence="2" id="KW-0325">Glycoprotein</keyword>
<dbReference type="SMART" id="SM01170">
    <property type="entry name" value="DUF1944"/>
    <property type="match status" value="1"/>
</dbReference>
<reference evidence="4" key="1">
    <citation type="submission" date="2021-01" db="EMBL/GenBank/DDBJ databases">
        <authorList>
            <person name="Zahm M."/>
            <person name="Roques C."/>
            <person name="Cabau C."/>
            <person name="Klopp C."/>
            <person name="Donnadieu C."/>
            <person name="Jouanno E."/>
            <person name="Lampietro C."/>
            <person name="Louis A."/>
            <person name="Herpin A."/>
            <person name="Echchiki A."/>
            <person name="Berthelot C."/>
            <person name="Parey E."/>
            <person name="Roest-Crollius H."/>
            <person name="Braasch I."/>
            <person name="Postlethwait J."/>
            <person name="Bobe J."/>
            <person name="Montfort J."/>
            <person name="Bouchez O."/>
            <person name="Begum T."/>
            <person name="Mejri S."/>
            <person name="Adams A."/>
            <person name="Chen W.-J."/>
            <person name="Guiguen Y."/>
        </authorList>
    </citation>
    <scope>NUCLEOTIDE SEQUENCE</scope>
    <source>
        <tissue evidence="4">Blood</tissue>
    </source>
</reference>
<feature type="domain" description="VWFD" evidence="3">
    <location>
        <begin position="396"/>
        <end position="574"/>
    </location>
</feature>
<dbReference type="InterPro" id="IPR001846">
    <property type="entry name" value="VWF_type-D"/>
</dbReference>
<dbReference type="AlphaFoldDB" id="A0A8T3D6N6"/>
<dbReference type="Pfam" id="PF00094">
    <property type="entry name" value="VWD"/>
    <property type="match status" value="1"/>
</dbReference>
<accession>A0A8T3D6N6</accession>
<proteinExistence type="predicted"/>
<sequence length="663" mass="73148">MQFDPCMRETDLLTVRTEAFSVTRNTDDPNLDKQIQLLAESALNCASKPRFRPEAMHSEGKDSAGNAVLSDEVMSMKTVTPSDERSQNLSAGHITCIEALTFGFRVCLETQSESDAKLGDMLLSKVVGFNFVISFKPAQNPVLENIEVEIQTGPRSAAKIIQMTTTAEKPMTTHPKGRVLRGLRGVLTTDKNLGDSFPPLFAIVCRIRGSDGNLRGYELALYADATASKPRAQILAMELGSMENWKVCFDAEKQNEYKALMVMRWGKDCQDYKITMEGITGRLATNPALKFKAKWERFPSTMNHAGKVLALYLPWAAGTLGFTETVHRNPSKQLSLYLAATSPRTLDMILKTPEMTFCKTTVPLPFAVPFDDTQSPSGPPLTLTKTLSMLAESYKSECVAEGVSFTTFDGVQYRYEMPRGCFHVLAQNCLSSPHFIILMKAVSISASLHALKAHINDNVLEIIPSASGELRLMYNNHEVPPRNLPFTDTHGEVVVKREGQGLVLSAVHYGLDRVYFSGRRMELKIGSAMRGRTCGMCGRNDGETNLAFRTPDGGLAKSAACFAHSWMMNHDSCKEDCKVQQNRLELGRRVSVFGELIHCYSAEPVLRCLPGCFPARTALFNVSLHCHPADNTDHASLVGKDSDMVDSVVSHTECSCPVDHCSD</sequence>
<dbReference type="InterPro" id="IPR037088">
    <property type="entry name" value="Vitellinogen_b-sht_shell_sf"/>
</dbReference>
<evidence type="ECO:0000259" key="3">
    <source>
        <dbReference type="PROSITE" id="PS51233"/>
    </source>
</evidence>
<dbReference type="InterPro" id="IPR015819">
    <property type="entry name" value="Lipid_transp_b-sht_shell"/>
</dbReference>
<dbReference type="Gene3D" id="2.20.80.10">
    <property type="entry name" value="Lipovitellin-phosvitin complex, chain A, domain 4"/>
    <property type="match status" value="1"/>
</dbReference>
<dbReference type="OrthoDB" id="5956066at2759"/>
<gene>
    <name evidence="4" type="ORF">AGOR_G00149350</name>
</gene>
<dbReference type="PANTHER" id="PTHR23345">
    <property type="entry name" value="VITELLOGENIN-RELATED"/>
    <property type="match status" value="1"/>
</dbReference>
<keyword evidence="5" id="KW-1185">Reference proteome</keyword>
<dbReference type="InterPro" id="IPR015258">
    <property type="entry name" value="Vitellinogen_b-sht_shell"/>
</dbReference>
<evidence type="ECO:0000313" key="5">
    <source>
        <dbReference type="Proteomes" id="UP000829720"/>
    </source>
</evidence>
<dbReference type="Pfam" id="PF09175">
    <property type="entry name" value="Vit_b-sht_shell"/>
    <property type="match status" value="1"/>
</dbReference>
<dbReference type="InterPro" id="IPR050733">
    <property type="entry name" value="Vitellogenin/Apolipophorin"/>
</dbReference>
<dbReference type="GO" id="GO:0005319">
    <property type="term" value="F:lipid transporter activity"/>
    <property type="evidence" value="ECO:0007669"/>
    <property type="project" value="InterPro"/>
</dbReference>
<dbReference type="Gene3D" id="2.20.90.10">
    <property type="entry name" value="Vitellinogen, beta-sheet shell domain"/>
    <property type="match status" value="1"/>
</dbReference>
<dbReference type="PANTHER" id="PTHR23345:SF9">
    <property type="entry name" value="VITELLOGENIN-RELATED"/>
    <property type="match status" value="1"/>
</dbReference>
<evidence type="ECO:0000256" key="1">
    <source>
        <dbReference type="ARBA" id="ARBA00022761"/>
    </source>
</evidence>
<dbReference type="GO" id="GO:0032355">
    <property type="term" value="P:response to estradiol"/>
    <property type="evidence" value="ECO:0007669"/>
    <property type="project" value="TreeGrafter"/>
</dbReference>
<dbReference type="Proteomes" id="UP000829720">
    <property type="component" value="Unassembled WGS sequence"/>
</dbReference>
<dbReference type="EMBL" id="JAERUA010000013">
    <property type="protein sequence ID" value="KAI1891986.1"/>
    <property type="molecule type" value="Genomic_DNA"/>
</dbReference>
<comment type="caution">
    <text evidence="4">The sequence shown here is derived from an EMBL/GenBank/DDBJ whole genome shotgun (WGS) entry which is preliminary data.</text>
</comment>
<dbReference type="GO" id="GO:0045735">
    <property type="term" value="F:nutrient reservoir activity"/>
    <property type="evidence" value="ECO:0007669"/>
    <property type="project" value="UniProtKB-KW"/>
</dbReference>
<dbReference type="SMART" id="SM00216">
    <property type="entry name" value="VWD"/>
    <property type="match status" value="1"/>
</dbReference>
<dbReference type="SUPFAM" id="SSF56968">
    <property type="entry name" value="Lipovitellin-phosvitin complex, beta-sheet shell regions"/>
    <property type="match status" value="2"/>
</dbReference>
<dbReference type="GO" id="GO:0071391">
    <property type="term" value="P:cellular response to estrogen stimulus"/>
    <property type="evidence" value="ECO:0007669"/>
    <property type="project" value="TreeGrafter"/>
</dbReference>